<organism evidence="2 3">
    <name type="scientific">Rhizobium mayense</name>
    <dbReference type="NCBI Taxonomy" id="1312184"/>
    <lineage>
        <taxon>Bacteria</taxon>
        <taxon>Pseudomonadati</taxon>
        <taxon>Pseudomonadota</taxon>
        <taxon>Alphaproteobacteria</taxon>
        <taxon>Hyphomicrobiales</taxon>
        <taxon>Rhizobiaceae</taxon>
        <taxon>Rhizobium/Agrobacterium group</taxon>
        <taxon>Rhizobium</taxon>
    </lineage>
</organism>
<feature type="transmembrane region" description="Helical" evidence="1">
    <location>
        <begin position="50"/>
        <end position="68"/>
    </location>
</feature>
<feature type="transmembrane region" description="Helical" evidence="1">
    <location>
        <begin position="153"/>
        <end position="172"/>
    </location>
</feature>
<evidence type="ECO:0008006" key="4">
    <source>
        <dbReference type="Google" id="ProtNLM"/>
    </source>
</evidence>
<proteinExistence type="predicted"/>
<keyword evidence="1" id="KW-0472">Membrane</keyword>
<gene>
    <name evidence="2" type="ORF">PY649_12190</name>
</gene>
<accession>A0ABT7JTI1</accession>
<reference evidence="2" key="1">
    <citation type="submission" date="2023-06" db="EMBL/GenBank/DDBJ databases">
        <title>Phylogenetic Diversity of Rhizobium strains.</title>
        <authorList>
            <person name="Moura F.T."/>
            <person name="Helene L.C.F."/>
            <person name="Hungria M."/>
        </authorList>
    </citation>
    <scope>NUCLEOTIDE SEQUENCE</scope>
    <source>
        <strain evidence="2">CCGE526</strain>
    </source>
</reference>
<name>A0ABT7JTI1_9HYPH</name>
<evidence type="ECO:0000313" key="2">
    <source>
        <dbReference type="EMBL" id="MDL2399659.1"/>
    </source>
</evidence>
<keyword evidence="3" id="KW-1185">Reference proteome</keyword>
<protein>
    <recommendedName>
        <fullName evidence="4">Intracellular septation protein A</fullName>
    </recommendedName>
</protein>
<dbReference type="EMBL" id="JARFYM010000007">
    <property type="protein sequence ID" value="MDL2399659.1"/>
    <property type="molecule type" value="Genomic_DNA"/>
</dbReference>
<dbReference type="RefSeq" id="WP_285868655.1">
    <property type="nucleotide sequence ID" value="NZ_JARFYM010000007.1"/>
</dbReference>
<comment type="caution">
    <text evidence="2">The sequence shown here is derived from an EMBL/GenBank/DDBJ whole genome shotgun (WGS) entry which is preliminary data.</text>
</comment>
<dbReference type="Proteomes" id="UP001172645">
    <property type="component" value="Unassembled WGS sequence"/>
</dbReference>
<keyword evidence="1" id="KW-1133">Transmembrane helix</keyword>
<feature type="transmembrane region" description="Helical" evidence="1">
    <location>
        <begin position="125"/>
        <end position="147"/>
    </location>
</feature>
<sequence>MSLLLAFLPFIVFAVADRFVGPTEALLLAALVSFVLLLRDWFILGKAAKILDIGTTILFTGLALYALLGGGLMGSIFAVRLAVDAGLFVIVLISILIRRPFTLQYAREQVARELWDSSVFIRTNYVITSVWAVAFAVMAAADAVLLYAPEVPVQVGIVATIVALVAAIRFTGWYPEKIRQRSAER</sequence>
<feature type="transmembrane region" description="Helical" evidence="1">
    <location>
        <begin position="26"/>
        <end position="43"/>
    </location>
</feature>
<evidence type="ECO:0000313" key="3">
    <source>
        <dbReference type="Proteomes" id="UP001172645"/>
    </source>
</evidence>
<feature type="transmembrane region" description="Helical" evidence="1">
    <location>
        <begin position="74"/>
        <end position="97"/>
    </location>
</feature>
<keyword evidence="1" id="KW-0812">Transmembrane</keyword>
<evidence type="ECO:0000256" key="1">
    <source>
        <dbReference type="SAM" id="Phobius"/>
    </source>
</evidence>